<keyword evidence="4 6" id="KW-0862">Zinc</keyword>
<keyword evidence="5 6" id="KW-0482">Metalloprotease</keyword>
<evidence type="ECO:0000313" key="8">
    <source>
        <dbReference type="EMBL" id="MDY7225913.1"/>
    </source>
</evidence>
<evidence type="ECO:0000256" key="5">
    <source>
        <dbReference type="ARBA" id="ARBA00023049"/>
    </source>
</evidence>
<dbReference type="GO" id="GO:0008237">
    <property type="term" value="F:metallopeptidase activity"/>
    <property type="evidence" value="ECO:0007669"/>
    <property type="project" value="UniProtKB-KW"/>
</dbReference>
<dbReference type="Proteomes" id="UP001291309">
    <property type="component" value="Unassembled WGS sequence"/>
</dbReference>
<dbReference type="RefSeq" id="WP_321544639.1">
    <property type="nucleotide sequence ID" value="NZ_JAXIVS010000002.1"/>
</dbReference>
<dbReference type="PANTHER" id="PTHR22726:SF1">
    <property type="entry name" value="METALLOENDOPEPTIDASE OMA1, MITOCHONDRIAL"/>
    <property type="match status" value="1"/>
</dbReference>
<dbReference type="PROSITE" id="PS51257">
    <property type="entry name" value="PROKAR_LIPOPROTEIN"/>
    <property type="match status" value="1"/>
</dbReference>
<dbReference type="Gene3D" id="3.30.2010.10">
    <property type="entry name" value="Metalloproteases ('zincins'), catalytic domain"/>
    <property type="match status" value="1"/>
</dbReference>
<dbReference type="InterPro" id="IPR001915">
    <property type="entry name" value="Peptidase_M48"/>
</dbReference>
<keyword evidence="2" id="KW-0479">Metal-binding</keyword>
<evidence type="ECO:0000256" key="6">
    <source>
        <dbReference type="RuleBase" id="RU003983"/>
    </source>
</evidence>
<dbReference type="Pfam" id="PF01435">
    <property type="entry name" value="Peptidase_M48"/>
    <property type="match status" value="1"/>
</dbReference>
<dbReference type="EC" id="3.4.24.-" evidence="8"/>
<dbReference type="PANTHER" id="PTHR22726">
    <property type="entry name" value="METALLOENDOPEPTIDASE OMA1"/>
    <property type="match status" value="1"/>
</dbReference>
<evidence type="ECO:0000256" key="1">
    <source>
        <dbReference type="ARBA" id="ARBA00022670"/>
    </source>
</evidence>
<comment type="cofactor">
    <cofactor evidence="6">
        <name>Zn(2+)</name>
        <dbReference type="ChEBI" id="CHEBI:29105"/>
    </cofactor>
    <text evidence="6">Binds 1 zinc ion per subunit.</text>
</comment>
<dbReference type="InterPro" id="IPR051156">
    <property type="entry name" value="Mito/Outer_Membr_Metalloprot"/>
</dbReference>
<gene>
    <name evidence="8" type="ORF">SYV04_05945</name>
</gene>
<feature type="domain" description="Peptidase M48" evidence="7">
    <location>
        <begin position="96"/>
        <end position="293"/>
    </location>
</feature>
<evidence type="ECO:0000256" key="4">
    <source>
        <dbReference type="ARBA" id="ARBA00022833"/>
    </source>
</evidence>
<comment type="similarity">
    <text evidence="6">Belongs to the peptidase M48 family.</text>
</comment>
<evidence type="ECO:0000256" key="3">
    <source>
        <dbReference type="ARBA" id="ARBA00022801"/>
    </source>
</evidence>
<evidence type="ECO:0000313" key="9">
    <source>
        <dbReference type="Proteomes" id="UP001291309"/>
    </source>
</evidence>
<organism evidence="8 9">
    <name type="scientific">Hyalangium rubrum</name>
    <dbReference type="NCBI Taxonomy" id="3103134"/>
    <lineage>
        <taxon>Bacteria</taxon>
        <taxon>Pseudomonadati</taxon>
        <taxon>Myxococcota</taxon>
        <taxon>Myxococcia</taxon>
        <taxon>Myxococcales</taxon>
        <taxon>Cystobacterineae</taxon>
        <taxon>Archangiaceae</taxon>
        <taxon>Hyalangium</taxon>
    </lineage>
</organism>
<sequence length="330" mass="35920">MSRHLSWIAGLGLLLSACGGSKPARPALSQEGANRTFKLVQEMNEATRRCEQQRSQVTIQEEYTLGSAVAVNWVQQGGGLMLASEPGQRMHRTMNLIGQNLAAQSGRPTLEWTFGVLEEPNTVNAASAPGGYVFVTRALLRSVRSEAQLAGVLAHEISHVVLKHSLARYDDVKAEQCKVAASMKFSLAMTRQVQKEVMPPELGRMLDAMHGTGVLDLDKDPELLRRLTDPLVERLVQKGHAHEDEFAADAMALHLIASAGYDPQEYITFLGTLPEGGGFTHHPAHRERQERLLALLEAAKSPQDGFSELPASPRGLVKLSVPAEIAAATR</sequence>
<evidence type="ECO:0000259" key="7">
    <source>
        <dbReference type="Pfam" id="PF01435"/>
    </source>
</evidence>
<comment type="caution">
    <text evidence="8">The sequence shown here is derived from an EMBL/GenBank/DDBJ whole genome shotgun (WGS) entry which is preliminary data.</text>
</comment>
<protein>
    <submittedName>
        <fullName evidence="8">M48 family metalloprotease</fullName>
        <ecNumber evidence="8">3.4.24.-</ecNumber>
    </submittedName>
</protein>
<reference evidence="8 9" key="1">
    <citation type="submission" date="2023-12" db="EMBL/GenBank/DDBJ databases">
        <title>the genome sequence of Hyalangium sp. s54d21.</title>
        <authorList>
            <person name="Zhang X."/>
        </authorList>
    </citation>
    <scope>NUCLEOTIDE SEQUENCE [LARGE SCALE GENOMIC DNA]</scope>
    <source>
        <strain evidence="9">s54d21</strain>
    </source>
</reference>
<dbReference type="EMBL" id="JAXIVS010000002">
    <property type="protein sequence ID" value="MDY7225913.1"/>
    <property type="molecule type" value="Genomic_DNA"/>
</dbReference>
<name>A0ABU5GZF2_9BACT</name>
<proteinExistence type="inferred from homology"/>
<keyword evidence="3 6" id="KW-0378">Hydrolase</keyword>
<keyword evidence="1 6" id="KW-0645">Protease</keyword>
<accession>A0ABU5GZF2</accession>
<evidence type="ECO:0000256" key="2">
    <source>
        <dbReference type="ARBA" id="ARBA00022723"/>
    </source>
</evidence>
<keyword evidence="9" id="KW-1185">Reference proteome</keyword>